<reference evidence="3 4" key="1">
    <citation type="journal article" date="2012" name="J. Bacteriol.">
        <title>Genome sequence of benzo(a)pyrene-degrading bacterium Novosphingobium pentaromativorans US6-1.</title>
        <authorList>
            <person name="Luo Y.R."/>
            <person name="Kang S.G."/>
            <person name="Kim S.J."/>
            <person name="Kim M.R."/>
            <person name="Li N."/>
            <person name="Lee J.H."/>
            <person name="Kwon K.K."/>
        </authorList>
    </citation>
    <scope>NUCLEOTIDE SEQUENCE [LARGE SCALE GENOMIC DNA]</scope>
    <source>
        <strain evidence="3 4">US6-1</strain>
    </source>
</reference>
<dbReference type="NCBIfam" id="TIGR00180">
    <property type="entry name" value="parB_part"/>
    <property type="match status" value="1"/>
</dbReference>
<dbReference type="AlphaFoldDB" id="G6EJP6"/>
<gene>
    <name evidence="3" type="ORF">NSU_4567</name>
</gene>
<dbReference type="SMART" id="SM00470">
    <property type="entry name" value="ParB"/>
    <property type="match status" value="1"/>
</dbReference>
<dbReference type="GO" id="GO:0007059">
    <property type="term" value="P:chromosome segregation"/>
    <property type="evidence" value="ECO:0007669"/>
    <property type="project" value="TreeGrafter"/>
</dbReference>
<sequence length="332" mass="36695">MPEAVDAEVLVDRDKPVDEPSTPSFLERRGIAFDEIARTVKRPTIRLKPSECSIWPGNARDHAALSYERCASLIDSIREEGSNREPVVVRRTPNADNPYELIVGTRRHFSVSWLHANNHSEIELVARIETLDDEAAFRLADLENREREDVTDLERARNYRHAVDAYYNGVRTQMADRLAIPKQNLHNLLQLAELPDEVVAAFAEPGDVKVRHGMRLSPLLKNEQYRDAIIAAAVALRAEQQALKDAGSDKIEGIKVCERLAAAAATPAVSKMPPPRAKPALTAASGKEIGQILADTRAKGITININPKGAASVEEILEALRPAIESAKFSRN</sequence>
<dbReference type="Gene3D" id="1.10.10.2830">
    <property type="match status" value="1"/>
</dbReference>
<evidence type="ECO:0000313" key="3">
    <source>
        <dbReference type="EMBL" id="EHJ58480.1"/>
    </source>
</evidence>
<dbReference type="PATRIC" id="fig|1088721.3.peg.4487"/>
<comment type="similarity">
    <text evidence="1">Belongs to the ParB family.</text>
</comment>
<proteinExistence type="inferred from homology"/>
<protein>
    <submittedName>
        <fullName evidence="3">Chromosome partitioning protein</fullName>
    </submittedName>
</protein>
<dbReference type="GO" id="GO:0003677">
    <property type="term" value="F:DNA binding"/>
    <property type="evidence" value="ECO:0007669"/>
    <property type="project" value="InterPro"/>
</dbReference>
<comment type="caution">
    <text evidence="3">The sequence shown here is derived from an EMBL/GenBank/DDBJ whole genome shotgun (WGS) entry which is preliminary data.</text>
</comment>
<organism evidence="3 4">
    <name type="scientific">Novosphingobium pentaromativorans US6-1</name>
    <dbReference type="NCBI Taxonomy" id="1088721"/>
    <lineage>
        <taxon>Bacteria</taxon>
        <taxon>Pseudomonadati</taxon>
        <taxon>Pseudomonadota</taxon>
        <taxon>Alphaproteobacteria</taxon>
        <taxon>Sphingomonadales</taxon>
        <taxon>Sphingomonadaceae</taxon>
        <taxon>Novosphingobium</taxon>
    </lineage>
</organism>
<dbReference type="InterPro" id="IPR040873">
    <property type="entry name" value="SoPB_HTH"/>
</dbReference>
<dbReference type="InterPro" id="IPR003115">
    <property type="entry name" value="ParB_N"/>
</dbReference>
<dbReference type="PANTHER" id="PTHR33375:SF1">
    <property type="entry name" value="CHROMOSOME-PARTITIONING PROTEIN PARB-RELATED"/>
    <property type="match status" value="1"/>
</dbReference>
<dbReference type="InterPro" id="IPR036086">
    <property type="entry name" value="ParB/Sulfiredoxin_sf"/>
</dbReference>
<keyword evidence="4" id="KW-1185">Reference proteome</keyword>
<dbReference type="GO" id="GO:0005694">
    <property type="term" value="C:chromosome"/>
    <property type="evidence" value="ECO:0007669"/>
    <property type="project" value="TreeGrafter"/>
</dbReference>
<dbReference type="CDD" id="cd16405">
    <property type="entry name" value="RepB_like_N"/>
    <property type="match status" value="1"/>
</dbReference>
<dbReference type="Proteomes" id="UP000004030">
    <property type="component" value="Unassembled WGS sequence"/>
</dbReference>
<dbReference type="Pfam" id="PF18090">
    <property type="entry name" value="SoPB_HTH"/>
    <property type="match status" value="1"/>
</dbReference>
<dbReference type="InterPro" id="IPR004437">
    <property type="entry name" value="ParB/RepB/Spo0J"/>
</dbReference>
<dbReference type="InterPro" id="IPR037972">
    <property type="entry name" value="RepB_N"/>
</dbReference>
<dbReference type="PANTHER" id="PTHR33375">
    <property type="entry name" value="CHROMOSOME-PARTITIONING PROTEIN PARB-RELATED"/>
    <property type="match status" value="1"/>
</dbReference>
<dbReference type="SUPFAM" id="SSF109709">
    <property type="entry name" value="KorB DNA-binding domain-like"/>
    <property type="match status" value="1"/>
</dbReference>
<feature type="domain" description="ParB-like N-terminal" evidence="2">
    <location>
        <begin position="45"/>
        <end position="145"/>
    </location>
</feature>
<dbReference type="InterPro" id="IPR050336">
    <property type="entry name" value="Chromosome_partition/occlusion"/>
</dbReference>
<dbReference type="Pfam" id="PF02195">
    <property type="entry name" value="ParB_N"/>
    <property type="match status" value="1"/>
</dbReference>
<dbReference type="SUPFAM" id="SSF110849">
    <property type="entry name" value="ParB/Sulfiredoxin"/>
    <property type="match status" value="1"/>
</dbReference>
<dbReference type="EMBL" id="AGFM01000078">
    <property type="protein sequence ID" value="EHJ58480.1"/>
    <property type="molecule type" value="Genomic_DNA"/>
</dbReference>
<evidence type="ECO:0000256" key="1">
    <source>
        <dbReference type="ARBA" id="ARBA00006295"/>
    </source>
</evidence>
<dbReference type="Gene3D" id="3.90.1530.10">
    <property type="entry name" value="Conserved hypothetical protein from pyrococcus furiosus pfu- 392566-001, ParB domain"/>
    <property type="match status" value="1"/>
</dbReference>
<name>G6EJP6_9SPHN</name>
<accession>G6EJP6</accession>
<evidence type="ECO:0000259" key="2">
    <source>
        <dbReference type="SMART" id="SM00470"/>
    </source>
</evidence>
<evidence type="ECO:0000313" key="4">
    <source>
        <dbReference type="Proteomes" id="UP000004030"/>
    </source>
</evidence>
<dbReference type="eggNOG" id="COG1475">
    <property type="taxonomic scope" value="Bacteria"/>
</dbReference>